<feature type="transmembrane region" description="Helical" evidence="1">
    <location>
        <begin position="157"/>
        <end position="178"/>
    </location>
</feature>
<feature type="domain" description="DUF2914" evidence="2">
    <location>
        <begin position="280"/>
        <end position="345"/>
    </location>
</feature>
<feature type="transmembrane region" description="Helical" evidence="1">
    <location>
        <begin position="72"/>
        <end position="95"/>
    </location>
</feature>
<organism evidence="3 4">
    <name type="scientific">Candidatus Yonathbacteria bacterium RIFCSPLOWO2_01_FULL_47_33b</name>
    <dbReference type="NCBI Taxonomy" id="1802727"/>
    <lineage>
        <taxon>Bacteria</taxon>
        <taxon>Candidatus Yonathiibacteriota</taxon>
    </lineage>
</organism>
<protein>
    <recommendedName>
        <fullName evidence="2">DUF2914 domain-containing protein</fullName>
    </recommendedName>
</protein>
<dbReference type="Proteomes" id="UP000177987">
    <property type="component" value="Unassembled WGS sequence"/>
</dbReference>
<dbReference type="STRING" id="1802727.A2937_00210"/>
<keyword evidence="1" id="KW-0812">Transmembrane</keyword>
<comment type="caution">
    <text evidence="3">The sequence shown here is derived from an EMBL/GenBank/DDBJ whole genome shotgun (WGS) entry which is preliminary data.</text>
</comment>
<evidence type="ECO:0000256" key="1">
    <source>
        <dbReference type="SAM" id="Phobius"/>
    </source>
</evidence>
<feature type="transmembrane region" description="Helical" evidence="1">
    <location>
        <begin position="101"/>
        <end position="121"/>
    </location>
</feature>
<dbReference type="AlphaFoldDB" id="A0A1G2SFT7"/>
<dbReference type="InterPro" id="IPR022606">
    <property type="entry name" value="DUF2914"/>
</dbReference>
<reference evidence="3 4" key="1">
    <citation type="journal article" date="2016" name="Nat. Commun.">
        <title>Thousands of microbial genomes shed light on interconnected biogeochemical processes in an aquifer system.</title>
        <authorList>
            <person name="Anantharaman K."/>
            <person name="Brown C.T."/>
            <person name="Hug L.A."/>
            <person name="Sharon I."/>
            <person name="Castelle C.J."/>
            <person name="Probst A.J."/>
            <person name="Thomas B.C."/>
            <person name="Singh A."/>
            <person name="Wilkins M.J."/>
            <person name="Karaoz U."/>
            <person name="Brodie E.L."/>
            <person name="Williams K.H."/>
            <person name="Hubbard S.S."/>
            <person name="Banfield J.F."/>
        </authorList>
    </citation>
    <scope>NUCLEOTIDE SEQUENCE [LARGE SCALE GENOMIC DNA]</scope>
</reference>
<gene>
    <name evidence="3" type="ORF">A2937_00210</name>
</gene>
<feature type="transmembrane region" description="Helical" evidence="1">
    <location>
        <begin position="39"/>
        <end position="60"/>
    </location>
</feature>
<sequence length="359" mass="41047">MAIWQFLFSKRERLMSLAFLVGFVVDNLTLVRIDVLWSSLVLLSYLMVAVIAVLLTAFAERREVRGPLAARLFSLAPFLAQFSFGALFSGYFVFFTRSASLTSSWAFIVLLAAVLLGNEFFKNYYQRFEFQINILFVAIFFFTILYTPIVLNRMDVWAFLVSGAVSVLVMMMLVFVLSRIIPEVMKNMRPVLKVSLGSAFVVINILYFTNIIPPIPLSLKQAGVYHVVERTEGGGYQAQTEGVAWYDLVSRYHPTIHRLANEPLYFYSSVFAPTHLSVPIFHEWQYFDDIKNEWVTTDRLQFQVTGGRDGGYRGYSVKGNLFAGEWRVNVVTEQGQYLGRTRFTVERVPTLSTLVIKLL</sequence>
<proteinExistence type="predicted"/>
<evidence type="ECO:0000313" key="3">
    <source>
        <dbReference type="EMBL" id="OHA83519.1"/>
    </source>
</evidence>
<dbReference type="EMBL" id="MHUW01000016">
    <property type="protein sequence ID" value="OHA83519.1"/>
    <property type="molecule type" value="Genomic_DNA"/>
</dbReference>
<feature type="transmembrane region" description="Helical" evidence="1">
    <location>
        <begin position="190"/>
        <end position="208"/>
    </location>
</feature>
<evidence type="ECO:0000313" key="4">
    <source>
        <dbReference type="Proteomes" id="UP000177987"/>
    </source>
</evidence>
<name>A0A1G2SFT7_9BACT</name>
<accession>A0A1G2SFT7</accession>
<dbReference type="Pfam" id="PF11141">
    <property type="entry name" value="DUF2914"/>
    <property type="match status" value="1"/>
</dbReference>
<feature type="transmembrane region" description="Helical" evidence="1">
    <location>
        <begin position="14"/>
        <end position="33"/>
    </location>
</feature>
<keyword evidence="1" id="KW-0472">Membrane</keyword>
<evidence type="ECO:0000259" key="2">
    <source>
        <dbReference type="Pfam" id="PF11141"/>
    </source>
</evidence>
<feature type="transmembrane region" description="Helical" evidence="1">
    <location>
        <begin position="133"/>
        <end position="151"/>
    </location>
</feature>
<keyword evidence="1" id="KW-1133">Transmembrane helix</keyword>